<keyword evidence="7 9" id="KW-0472">Membrane</keyword>
<dbReference type="OrthoDB" id="9768885at2"/>
<dbReference type="GO" id="GO:0015293">
    <property type="term" value="F:symporter activity"/>
    <property type="evidence" value="ECO:0007669"/>
    <property type="project" value="UniProtKB-KW"/>
</dbReference>
<dbReference type="GO" id="GO:0005886">
    <property type="term" value="C:plasma membrane"/>
    <property type="evidence" value="ECO:0007669"/>
    <property type="project" value="UniProtKB-SubCell"/>
</dbReference>
<dbReference type="EMBL" id="PQVF01000004">
    <property type="protein sequence ID" value="POY37579.1"/>
    <property type="molecule type" value="Genomic_DNA"/>
</dbReference>
<feature type="transmembrane region" description="Helical" evidence="9">
    <location>
        <begin position="274"/>
        <end position="298"/>
    </location>
</feature>
<evidence type="ECO:0000256" key="5">
    <source>
        <dbReference type="ARBA" id="ARBA00022847"/>
    </source>
</evidence>
<gene>
    <name evidence="10" type="ORF">C3K47_07415</name>
</gene>
<dbReference type="SUPFAM" id="SSF118215">
    <property type="entry name" value="Proton glutamate symport protein"/>
    <property type="match status" value="1"/>
</dbReference>
<feature type="transmembrane region" description="Helical" evidence="9">
    <location>
        <begin position="97"/>
        <end position="122"/>
    </location>
</feature>
<dbReference type="PANTHER" id="PTHR42865:SF7">
    <property type="entry name" value="PROTON_GLUTAMATE-ASPARTATE SYMPORTER"/>
    <property type="match status" value="1"/>
</dbReference>
<dbReference type="Proteomes" id="UP000236893">
    <property type="component" value="Unassembled WGS sequence"/>
</dbReference>
<feature type="transmembrane region" description="Helical" evidence="9">
    <location>
        <begin position="134"/>
        <end position="156"/>
    </location>
</feature>
<feature type="transmembrane region" description="Helical" evidence="9">
    <location>
        <begin position="399"/>
        <end position="425"/>
    </location>
</feature>
<keyword evidence="8" id="KW-0175">Coiled coil</keyword>
<protein>
    <submittedName>
        <fullName evidence="10">Dicarboxylate/amino acid:cation symporter</fullName>
    </submittedName>
</protein>
<evidence type="ECO:0000256" key="9">
    <source>
        <dbReference type="SAM" id="Phobius"/>
    </source>
</evidence>
<dbReference type="InterPro" id="IPR036458">
    <property type="entry name" value="Na:dicarbo_symporter_sf"/>
</dbReference>
<evidence type="ECO:0000313" key="11">
    <source>
        <dbReference type="Proteomes" id="UP000236893"/>
    </source>
</evidence>
<keyword evidence="3" id="KW-1003">Cell membrane</keyword>
<keyword evidence="6 9" id="KW-1133">Transmembrane helix</keyword>
<dbReference type="PRINTS" id="PR00173">
    <property type="entry name" value="EDTRNSPORT"/>
</dbReference>
<feature type="coiled-coil region" evidence="8">
    <location>
        <begin position="31"/>
        <end position="58"/>
    </location>
</feature>
<dbReference type="PANTHER" id="PTHR42865">
    <property type="entry name" value="PROTON/GLUTAMATE-ASPARTATE SYMPORTER"/>
    <property type="match status" value="1"/>
</dbReference>
<evidence type="ECO:0000256" key="1">
    <source>
        <dbReference type="ARBA" id="ARBA00004651"/>
    </source>
</evidence>
<keyword evidence="2" id="KW-0813">Transport</keyword>
<feature type="transmembrane region" description="Helical" evidence="9">
    <location>
        <begin position="241"/>
        <end position="262"/>
    </location>
</feature>
<evidence type="ECO:0000313" key="10">
    <source>
        <dbReference type="EMBL" id="POY37579.1"/>
    </source>
</evidence>
<keyword evidence="11" id="KW-1185">Reference proteome</keyword>
<reference evidence="10 11" key="1">
    <citation type="submission" date="2018-01" db="EMBL/GenBank/DDBJ databases">
        <authorList>
            <person name="Gaut B.S."/>
            <person name="Morton B.R."/>
            <person name="Clegg M.T."/>
            <person name="Duvall M.R."/>
        </authorList>
    </citation>
    <scope>NUCLEOTIDE SEQUENCE [LARGE SCALE GENOMIC DNA]</scope>
    <source>
        <strain evidence="10 11">HR-AV</strain>
    </source>
</reference>
<evidence type="ECO:0000256" key="3">
    <source>
        <dbReference type="ARBA" id="ARBA00022475"/>
    </source>
</evidence>
<dbReference type="FunFam" id="1.10.3860.10:FF:000001">
    <property type="entry name" value="C4-dicarboxylate transport protein"/>
    <property type="match status" value="1"/>
</dbReference>
<organism evidence="10 11">
    <name type="scientific">Solitalea longa</name>
    <dbReference type="NCBI Taxonomy" id="2079460"/>
    <lineage>
        <taxon>Bacteria</taxon>
        <taxon>Pseudomonadati</taxon>
        <taxon>Bacteroidota</taxon>
        <taxon>Sphingobacteriia</taxon>
        <taxon>Sphingobacteriales</taxon>
        <taxon>Sphingobacteriaceae</taxon>
        <taxon>Solitalea</taxon>
    </lineage>
</organism>
<dbReference type="GO" id="GO:0006835">
    <property type="term" value="P:dicarboxylic acid transport"/>
    <property type="evidence" value="ECO:0007669"/>
    <property type="project" value="TreeGrafter"/>
</dbReference>
<accession>A0A2S5A5J9</accession>
<evidence type="ECO:0000256" key="8">
    <source>
        <dbReference type="SAM" id="Coils"/>
    </source>
</evidence>
<dbReference type="Gene3D" id="1.10.3860.10">
    <property type="entry name" value="Sodium:dicarboxylate symporter"/>
    <property type="match status" value="1"/>
</dbReference>
<name>A0A2S5A5J9_9SPHI</name>
<keyword evidence="5" id="KW-0769">Symport</keyword>
<dbReference type="RefSeq" id="WP_103788486.1">
    <property type="nucleotide sequence ID" value="NZ_PQVF01000004.1"/>
</dbReference>
<sequence>MKQKKNRLTLYIFIALVIGIILGYLLNIYYIKTYNDGLAKATVKIEQAEKKLSTITDSTSVTYKALKTEIATAQKSKSENDKMREKKLELFTVLSDIFLRLIKMIVAPLVLTTLVVGVAKLGDIKAVGRIGGKTLLWFVSASLLSLVLGMILVNIFRPGEAMHLPLPDSHTSTGIQKAALSFKDFIAHVFPKSVIESMATNEILQIVVFALFFGVATAAIGEQGKIVIKLFDAIAHVILKVTGYVMNFAPFAVFGAMTAIIAKQGLGILSTYALFIIEFYGGLLFLWLVLTLIGSTILKKRAFELIGRLKEPILLAFSTASSEAAYPKTMEQLERFGCKNKIVSFVLPLGYSFNLDGSMMYMTFASLFIAQSYGIHLSFEQQLTMLLILMLTSKGIAGVPRASLVVIAGTIATFNIPEAGLALLLGIDPLLDMGRSATNVVGNSIATAVVSKWEGELSEPISDSAEIEMVNEEKK</sequence>
<dbReference type="AlphaFoldDB" id="A0A2S5A5J9"/>
<dbReference type="Pfam" id="PF00375">
    <property type="entry name" value="SDF"/>
    <property type="match status" value="1"/>
</dbReference>
<comment type="caution">
    <text evidence="10">The sequence shown here is derived from an EMBL/GenBank/DDBJ whole genome shotgun (WGS) entry which is preliminary data.</text>
</comment>
<feature type="transmembrane region" description="Helical" evidence="9">
    <location>
        <begin position="12"/>
        <end position="31"/>
    </location>
</feature>
<comment type="subcellular location">
    <subcellularLocation>
        <location evidence="1">Cell membrane</location>
        <topology evidence="1">Multi-pass membrane protein</topology>
    </subcellularLocation>
</comment>
<evidence type="ECO:0000256" key="6">
    <source>
        <dbReference type="ARBA" id="ARBA00022989"/>
    </source>
</evidence>
<evidence type="ECO:0000256" key="2">
    <source>
        <dbReference type="ARBA" id="ARBA00022448"/>
    </source>
</evidence>
<keyword evidence="4 9" id="KW-0812">Transmembrane</keyword>
<feature type="transmembrane region" description="Helical" evidence="9">
    <location>
        <begin position="203"/>
        <end position="221"/>
    </location>
</feature>
<evidence type="ECO:0000256" key="7">
    <source>
        <dbReference type="ARBA" id="ARBA00023136"/>
    </source>
</evidence>
<dbReference type="InterPro" id="IPR001991">
    <property type="entry name" value="Na-dicarboxylate_symporter"/>
</dbReference>
<proteinExistence type="predicted"/>
<evidence type="ECO:0000256" key="4">
    <source>
        <dbReference type="ARBA" id="ARBA00022692"/>
    </source>
</evidence>